<evidence type="ECO:0000313" key="2">
    <source>
        <dbReference type="Proteomes" id="UP001144471"/>
    </source>
</evidence>
<reference evidence="1" key="1">
    <citation type="submission" date="2022-12" db="EMBL/GenBank/DDBJ databases">
        <title>Reference genome sequencing for broad-spectrum identification of bacterial and archaeal isolates by mass spectrometry.</title>
        <authorList>
            <person name="Sekiguchi Y."/>
            <person name="Tourlousse D.M."/>
        </authorList>
    </citation>
    <scope>NUCLEOTIDE SEQUENCE</scope>
    <source>
        <strain evidence="1">10succ1</strain>
    </source>
</reference>
<dbReference type="AlphaFoldDB" id="A0A9W6GLG0"/>
<accession>A0A9W6GLG0</accession>
<sequence>MKKIIFILLVLVNINGYAFEGINDLSFKEEPFINPKIIEDMSTWISDTGDQVVAINLRDSQDSNRYYCDYKVRESEDGFPYVEYRREEGEGGFGYQYIGELEPNTHVVKVYNNGGGSYTFVELMFIEILKSNSITYDIDDHKIKKNTERTLLHKIGSMPVKGRGYTSFYVEDGQLYKAKY</sequence>
<gene>
    <name evidence="1" type="ORF">PM10SUCC1_19210</name>
</gene>
<evidence type="ECO:0000313" key="1">
    <source>
        <dbReference type="EMBL" id="GLI56407.1"/>
    </source>
</evidence>
<dbReference type="RefSeq" id="WP_281835561.1">
    <property type="nucleotide sequence ID" value="NZ_BSDY01000008.1"/>
</dbReference>
<keyword evidence="2" id="KW-1185">Reference proteome</keyword>
<protein>
    <submittedName>
        <fullName evidence="1">Uncharacterized protein</fullName>
    </submittedName>
</protein>
<proteinExistence type="predicted"/>
<organism evidence="1 2">
    <name type="scientific">Propionigenium maris DSM 9537</name>
    <dbReference type="NCBI Taxonomy" id="1123000"/>
    <lineage>
        <taxon>Bacteria</taxon>
        <taxon>Fusobacteriati</taxon>
        <taxon>Fusobacteriota</taxon>
        <taxon>Fusobacteriia</taxon>
        <taxon>Fusobacteriales</taxon>
        <taxon>Fusobacteriaceae</taxon>
        <taxon>Propionigenium</taxon>
    </lineage>
</organism>
<dbReference type="EMBL" id="BSDY01000008">
    <property type="protein sequence ID" value="GLI56407.1"/>
    <property type="molecule type" value="Genomic_DNA"/>
</dbReference>
<comment type="caution">
    <text evidence="1">The sequence shown here is derived from an EMBL/GenBank/DDBJ whole genome shotgun (WGS) entry which is preliminary data.</text>
</comment>
<name>A0A9W6GLG0_9FUSO</name>
<dbReference type="Proteomes" id="UP001144471">
    <property type="component" value="Unassembled WGS sequence"/>
</dbReference>